<comment type="subcellular location">
    <subcellularLocation>
        <location evidence="2">Cell membrane</location>
        <topology evidence="2">Multi-pass membrane protein</topology>
    </subcellularLocation>
</comment>
<dbReference type="OrthoDB" id="9780487at2"/>
<evidence type="ECO:0000256" key="11">
    <source>
        <dbReference type="SAM" id="Phobius"/>
    </source>
</evidence>
<dbReference type="HOGENOM" id="CLU_000445_13_0_9"/>
<evidence type="ECO:0000256" key="8">
    <source>
        <dbReference type="ARBA" id="ARBA00022989"/>
    </source>
</evidence>
<protein>
    <recommendedName>
        <fullName evidence="3">histidine kinase</fullName>
        <ecNumber evidence="3">2.7.13.3</ecNumber>
    </recommendedName>
</protein>
<evidence type="ECO:0000256" key="9">
    <source>
        <dbReference type="ARBA" id="ARBA00023012"/>
    </source>
</evidence>
<evidence type="ECO:0000313" key="14">
    <source>
        <dbReference type="Proteomes" id="UP000002730"/>
    </source>
</evidence>
<dbReference type="GO" id="GO:0004721">
    <property type="term" value="F:phosphoprotein phosphatase activity"/>
    <property type="evidence" value="ECO:0007669"/>
    <property type="project" value="TreeGrafter"/>
</dbReference>
<keyword evidence="14" id="KW-1185">Reference proteome</keyword>
<gene>
    <name evidence="13" type="ordered locus">Clocel_0902</name>
</gene>
<dbReference type="SMART" id="SM00387">
    <property type="entry name" value="HATPase_c"/>
    <property type="match status" value="1"/>
</dbReference>
<comment type="catalytic activity">
    <reaction evidence="1">
        <text>ATP + protein L-histidine = ADP + protein N-phospho-L-histidine.</text>
        <dbReference type="EC" id="2.7.13.3"/>
    </reaction>
</comment>
<dbReference type="AlphaFoldDB" id="D9ST56"/>
<dbReference type="InterPro" id="IPR003594">
    <property type="entry name" value="HATPase_dom"/>
</dbReference>
<dbReference type="GO" id="GO:0016036">
    <property type="term" value="P:cellular response to phosphate starvation"/>
    <property type="evidence" value="ECO:0007669"/>
    <property type="project" value="TreeGrafter"/>
</dbReference>
<evidence type="ECO:0000256" key="6">
    <source>
        <dbReference type="ARBA" id="ARBA00022692"/>
    </source>
</evidence>
<evidence type="ECO:0000256" key="10">
    <source>
        <dbReference type="ARBA" id="ARBA00023136"/>
    </source>
</evidence>
<dbReference type="EC" id="2.7.13.3" evidence="3"/>
<dbReference type="KEGG" id="ccb:Clocel_0902"/>
<reference evidence="13 14" key="1">
    <citation type="submission" date="2010-08" db="EMBL/GenBank/DDBJ databases">
        <title>Complete sequence of Clostridium cellulovorans 743B.</title>
        <authorList>
            <consortium name="US DOE Joint Genome Institute"/>
            <person name="Lucas S."/>
            <person name="Copeland A."/>
            <person name="Lapidus A."/>
            <person name="Cheng J.-F."/>
            <person name="Bruce D."/>
            <person name="Goodwin L."/>
            <person name="Pitluck S."/>
            <person name="Chertkov O."/>
            <person name="Detter J.C."/>
            <person name="Han C."/>
            <person name="Tapia R."/>
            <person name="Land M."/>
            <person name="Hauser L."/>
            <person name="Chang Y.-J."/>
            <person name="Jeffries C."/>
            <person name="Kyrpides N."/>
            <person name="Ivanova N."/>
            <person name="Mikhailova N."/>
            <person name="Hemme C.L."/>
            <person name="Woyke T."/>
        </authorList>
    </citation>
    <scope>NUCLEOTIDE SEQUENCE [LARGE SCALE GENOMIC DNA]</scope>
    <source>
        <strain evidence="14">ATCC 35296 / DSM 3052 / OCM 3 / 743B</strain>
    </source>
</reference>
<dbReference type="Pfam" id="PF02518">
    <property type="entry name" value="HATPase_c"/>
    <property type="match status" value="1"/>
</dbReference>
<dbReference type="PRINTS" id="PR00344">
    <property type="entry name" value="BCTRLSENSOR"/>
</dbReference>
<keyword evidence="7 13" id="KW-0418">Kinase</keyword>
<accession>D9ST56</accession>
<feature type="domain" description="Histidine kinase" evidence="12">
    <location>
        <begin position="130"/>
        <end position="333"/>
    </location>
</feature>
<feature type="transmembrane region" description="Helical" evidence="11">
    <location>
        <begin position="20"/>
        <end position="39"/>
    </location>
</feature>
<evidence type="ECO:0000256" key="2">
    <source>
        <dbReference type="ARBA" id="ARBA00004651"/>
    </source>
</evidence>
<keyword evidence="8 11" id="KW-1133">Transmembrane helix</keyword>
<dbReference type="InterPro" id="IPR004358">
    <property type="entry name" value="Sig_transdc_His_kin-like_C"/>
</dbReference>
<dbReference type="InterPro" id="IPR050351">
    <property type="entry name" value="BphY/WalK/GraS-like"/>
</dbReference>
<keyword evidence="6 11" id="KW-0812">Transmembrane</keyword>
<dbReference type="PROSITE" id="PS50109">
    <property type="entry name" value="HIS_KIN"/>
    <property type="match status" value="1"/>
</dbReference>
<dbReference type="SUPFAM" id="SSF55874">
    <property type="entry name" value="ATPase domain of HSP90 chaperone/DNA topoisomerase II/histidine kinase"/>
    <property type="match status" value="1"/>
</dbReference>
<proteinExistence type="predicted"/>
<evidence type="ECO:0000256" key="5">
    <source>
        <dbReference type="ARBA" id="ARBA00022679"/>
    </source>
</evidence>
<sequence length="337" mass="38736">MKEKGFLQVLLCYIKDHKKIIVLDSVFIFIFVIVFYLYALPLESILYGFLLSGSVGVGVIFNDFIKYYRKHKQLCILEKQITSGLDRIPPAKNLIEDNYQDILMALYNQSTELASKIDIKQTEMIDYYTLWAHQIKTPIAAMSLLLQSDKTEENKELLTQVFRIEQYVEMVLCYLKIDGTSSDLLLQNYNLLDIVRQSVRKYAYMFIRKNIVLELKEMECTVLTDEKWLAFVIEQILSNALKYTSSGKISIYMEETVGKVLVIEDTGIGIAEEDLPRVFEKGFTGYNGRMDKKATGIGLYLCKKILDKLSHKVTIDSKINVGTTVKIDLTSIKTIVE</sequence>
<dbReference type="InterPro" id="IPR036890">
    <property type="entry name" value="HATPase_C_sf"/>
</dbReference>
<keyword evidence="5" id="KW-0808">Transferase</keyword>
<evidence type="ECO:0000256" key="7">
    <source>
        <dbReference type="ARBA" id="ARBA00022777"/>
    </source>
</evidence>
<keyword evidence="9" id="KW-0902">Two-component regulatory system</keyword>
<dbReference type="EMBL" id="CP002160">
    <property type="protein sequence ID" value="ADL50672.1"/>
    <property type="molecule type" value="Genomic_DNA"/>
</dbReference>
<dbReference type="eggNOG" id="COG2205">
    <property type="taxonomic scope" value="Bacteria"/>
</dbReference>
<dbReference type="RefSeq" id="WP_010076487.1">
    <property type="nucleotide sequence ID" value="NC_014393.1"/>
</dbReference>
<dbReference type="GO" id="GO:0005886">
    <property type="term" value="C:plasma membrane"/>
    <property type="evidence" value="ECO:0007669"/>
    <property type="project" value="UniProtKB-SubCell"/>
</dbReference>
<evidence type="ECO:0000256" key="4">
    <source>
        <dbReference type="ARBA" id="ARBA00022475"/>
    </source>
</evidence>
<dbReference type="PANTHER" id="PTHR45453:SF2">
    <property type="entry name" value="HISTIDINE KINASE"/>
    <property type="match status" value="1"/>
</dbReference>
<dbReference type="Proteomes" id="UP000002730">
    <property type="component" value="Chromosome"/>
</dbReference>
<dbReference type="PANTHER" id="PTHR45453">
    <property type="entry name" value="PHOSPHATE REGULON SENSOR PROTEIN PHOR"/>
    <property type="match status" value="1"/>
</dbReference>
<evidence type="ECO:0000259" key="12">
    <source>
        <dbReference type="PROSITE" id="PS50109"/>
    </source>
</evidence>
<name>D9ST56_CLOC7</name>
<dbReference type="GO" id="GO:0000155">
    <property type="term" value="F:phosphorelay sensor kinase activity"/>
    <property type="evidence" value="ECO:0007669"/>
    <property type="project" value="TreeGrafter"/>
</dbReference>
<feature type="transmembrane region" description="Helical" evidence="11">
    <location>
        <begin position="45"/>
        <end position="65"/>
    </location>
</feature>
<evidence type="ECO:0000256" key="3">
    <source>
        <dbReference type="ARBA" id="ARBA00012438"/>
    </source>
</evidence>
<keyword evidence="4" id="KW-1003">Cell membrane</keyword>
<dbReference type="InterPro" id="IPR005467">
    <property type="entry name" value="His_kinase_dom"/>
</dbReference>
<evidence type="ECO:0000313" key="13">
    <source>
        <dbReference type="EMBL" id="ADL50672.1"/>
    </source>
</evidence>
<dbReference type="Gene3D" id="3.30.565.10">
    <property type="entry name" value="Histidine kinase-like ATPase, C-terminal domain"/>
    <property type="match status" value="1"/>
</dbReference>
<organism evidence="13 14">
    <name type="scientific">Clostridium cellulovorans (strain ATCC 35296 / DSM 3052 / OCM 3 / 743B)</name>
    <dbReference type="NCBI Taxonomy" id="573061"/>
    <lineage>
        <taxon>Bacteria</taxon>
        <taxon>Bacillati</taxon>
        <taxon>Bacillota</taxon>
        <taxon>Clostridia</taxon>
        <taxon>Eubacteriales</taxon>
        <taxon>Clostridiaceae</taxon>
        <taxon>Clostridium</taxon>
    </lineage>
</organism>
<keyword evidence="10 11" id="KW-0472">Membrane</keyword>
<dbReference type="STRING" id="573061.Clocel_0902"/>
<evidence type="ECO:0000256" key="1">
    <source>
        <dbReference type="ARBA" id="ARBA00000085"/>
    </source>
</evidence>